<dbReference type="Pfam" id="PF00899">
    <property type="entry name" value="ThiF"/>
    <property type="match status" value="1"/>
</dbReference>
<evidence type="ECO:0000313" key="3">
    <source>
        <dbReference type="Proteomes" id="UP000184052"/>
    </source>
</evidence>
<sequence>MNPWSRLEIIYGIENVQRFRNANVMIAGLGGVGSYSAEAVCRSFVGKMTIVDFDTYDITNLNRQLHSTVENLGRSKVDVIEENILSINPDIAIKKYDCRIEEKSIEIFFKNDKVDYVIDAIDDVNAKILLIDYCLKNDIKIISCMGTGNRTNPQAFRIADIYKTFNCPLAKKMRKELKARGIKRHKVVFSEETPKKSLETGDIGSNSFVPSSAGLLLASYVINDLAECN</sequence>
<dbReference type="AlphaFoldDB" id="A0A1M6D4Z9"/>
<reference evidence="2 3" key="1">
    <citation type="submission" date="2016-11" db="EMBL/GenBank/DDBJ databases">
        <authorList>
            <person name="Jaros S."/>
            <person name="Januszkiewicz K."/>
            <person name="Wedrychowicz H."/>
        </authorList>
    </citation>
    <scope>NUCLEOTIDE SEQUENCE [LARGE SCALE GENOMIC DNA]</scope>
    <source>
        <strain evidence="2 3">DSM 17477</strain>
    </source>
</reference>
<dbReference type="STRING" id="1121476.SAMN02745751_00783"/>
<proteinExistence type="predicted"/>
<keyword evidence="3" id="KW-1185">Reference proteome</keyword>
<dbReference type="PANTHER" id="PTHR43267">
    <property type="entry name" value="TRNA THREONYLCARBAMOYLADENOSINE DEHYDRATASE"/>
    <property type="match status" value="1"/>
</dbReference>
<name>A0A1M6D4Z9_9FIRM</name>
<organism evidence="2 3">
    <name type="scientific">Dethiosulfatibacter aminovorans DSM 17477</name>
    <dbReference type="NCBI Taxonomy" id="1121476"/>
    <lineage>
        <taxon>Bacteria</taxon>
        <taxon>Bacillati</taxon>
        <taxon>Bacillota</taxon>
        <taxon>Tissierellia</taxon>
        <taxon>Dethiosulfatibacter</taxon>
    </lineage>
</organism>
<dbReference type="OrthoDB" id="9804150at2"/>
<dbReference type="CDD" id="cd00755">
    <property type="entry name" value="YgdL_like"/>
    <property type="match status" value="1"/>
</dbReference>
<evidence type="ECO:0000313" key="2">
    <source>
        <dbReference type="EMBL" id="SHI68279.1"/>
    </source>
</evidence>
<accession>A0A1M6D4Z9</accession>
<gene>
    <name evidence="2" type="ORF">SAMN02745751_00783</name>
</gene>
<dbReference type="RefSeq" id="WP_073047478.1">
    <property type="nucleotide sequence ID" value="NZ_FQZL01000006.1"/>
</dbReference>
<dbReference type="Gene3D" id="3.40.50.720">
    <property type="entry name" value="NAD(P)-binding Rossmann-like Domain"/>
    <property type="match status" value="1"/>
</dbReference>
<evidence type="ECO:0000259" key="1">
    <source>
        <dbReference type="Pfam" id="PF00899"/>
    </source>
</evidence>
<dbReference type="GO" id="GO:0061504">
    <property type="term" value="P:cyclic threonylcarbamoyladenosine biosynthetic process"/>
    <property type="evidence" value="ECO:0007669"/>
    <property type="project" value="TreeGrafter"/>
</dbReference>
<dbReference type="EMBL" id="FQZL01000006">
    <property type="protein sequence ID" value="SHI68279.1"/>
    <property type="molecule type" value="Genomic_DNA"/>
</dbReference>
<dbReference type="GO" id="GO:0061503">
    <property type="term" value="F:tRNA threonylcarbamoyladenosine dehydratase"/>
    <property type="evidence" value="ECO:0007669"/>
    <property type="project" value="TreeGrafter"/>
</dbReference>
<feature type="domain" description="THIF-type NAD/FAD binding fold" evidence="1">
    <location>
        <begin position="11"/>
        <end position="180"/>
    </location>
</feature>
<dbReference type="InterPro" id="IPR000594">
    <property type="entry name" value="ThiF_NAD_FAD-bd"/>
</dbReference>
<dbReference type="InterPro" id="IPR045886">
    <property type="entry name" value="ThiF/MoeB/HesA"/>
</dbReference>
<protein>
    <submittedName>
        <fullName evidence="2">tRNA A37 threonylcarbamoyladenosine dehydratase</fullName>
    </submittedName>
</protein>
<dbReference type="GO" id="GO:0008641">
    <property type="term" value="F:ubiquitin-like modifier activating enzyme activity"/>
    <property type="evidence" value="ECO:0007669"/>
    <property type="project" value="InterPro"/>
</dbReference>
<dbReference type="PANTHER" id="PTHR43267:SF1">
    <property type="entry name" value="TRNA THREONYLCARBAMOYLADENOSINE DEHYDRATASE"/>
    <property type="match status" value="1"/>
</dbReference>
<dbReference type="SUPFAM" id="SSF69572">
    <property type="entry name" value="Activating enzymes of the ubiquitin-like proteins"/>
    <property type="match status" value="1"/>
</dbReference>
<dbReference type="InterPro" id="IPR035985">
    <property type="entry name" value="Ubiquitin-activating_enz"/>
</dbReference>
<dbReference type="Proteomes" id="UP000184052">
    <property type="component" value="Unassembled WGS sequence"/>
</dbReference>